<dbReference type="CDD" id="cd11613">
    <property type="entry name" value="SAF_AH_GD"/>
    <property type="match status" value="1"/>
</dbReference>
<dbReference type="GeneID" id="10040337"/>
<dbReference type="PANTHER" id="PTHR30536:SF5">
    <property type="entry name" value="ALTRONATE DEHYDRATASE"/>
    <property type="match status" value="1"/>
</dbReference>
<keyword evidence="3" id="KW-0378">Hydrolase</keyword>
<dbReference type="Pfam" id="PF08666">
    <property type="entry name" value="SAF"/>
    <property type="match status" value="1"/>
</dbReference>
<organism evidence="3 4">
    <name type="scientific">Thermococcus barophilus</name>
    <dbReference type="NCBI Taxonomy" id="55802"/>
    <lineage>
        <taxon>Archaea</taxon>
        <taxon>Methanobacteriati</taxon>
        <taxon>Methanobacteriota</taxon>
        <taxon>Thermococci</taxon>
        <taxon>Thermococcales</taxon>
        <taxon>Thermococcaceae</taxon>
        <taxon>Thermococcus</taxon>
    </lineage>
</organism>
<dbReference type="STRING" id="55802.TBCH5v1_2667"/>
<dbReference type="FunFam" id="2.30.130.110:FF:000003">
    <property type="entry name" value="D-galactarate dehydratase"/>
    <property type="match status" value="1"/>
</dbReference>
<proteinExistence type="predicted"/>
<evidence type="ECO:0000313" key="4">
    <source>
        <dbReference type="Proteomes" id="UP000066042"/>
    </source>
</evidence>
<dbReference type="SMART" id="SM00858">
    <property type="entry name" value="SAF"/>
    <property type="match status" value="1"/>
</dbReference>
<name>A0A0S1XFM3_THEBA</name>
<evidence type="ECO:0000259" key="2">
    <source>
        <dbReference type="SMART" id="SM00858"/>
    </source>
</evidence>
<dbReference type="Proteomes" id="UP000066042">
    <property type="component" value="Chromosome"/>
</dbReference>
<dbReference type="GO" id="GO:0008789">
    <property type="term" value="F:altronate dehydratase activity"/>
    <property type="evidence" value="ECO:0007669"/>
    <property type="project" value="UniProtKB-EC"/>
</dbReference>
<dbReference type="Gene3D" id="2.30.130.110">
    <property type="match status" value="1"/>
</dbReference>
<dbReference type="GeneID" id="26137871"/>
<evidence type="ECO:0000313" key="3">
    <source>
        <dbReference type="EMBL" id="ALM76555.1"/>
    </source>
</evidence>
<protein>
    <submittedName>
        <fullName evidence="3">Altronate hydrolase</fullName>
        <ecNumber evidence="3">4.2.1.7</ecNumber>
    </submittedName>
</protein>
<keyword evidence="1 3" id="KW-0456">Lyase</keyword>
<dbReference type="PATRIC" id="fig|55802.8.peg.2653"/>
<dbReference type="PANTHER" id="PTHR30536">
    <property type="entry name" value="ALTRONATE/GALACTARATE DEHYDRATASE"/>
    <property type="match status" value="1"/>
</dbReference>
<sequence length="89" mass="9988">MKFVIMNRKDNVATAIVPLKKGEKVVVGGRKIILLEDIPQGHKFAIRDINAGDFIIKYGEIIGIATRNIKAGEYVHIHNVRSRYQGAMK</sequence>
<dbReference type="EC" id="4.2.1.7" evidence="3"/>
<dbReference type="GO" id="GO:0016787">
    <property type="term" value="F:hydrolase activity"/>
    <property type="evidence" value="ECO:0007669"/>
    <property type="project" value="UniProtKB-KW"/>
</dbReference>
<dbReference type="InterPro" id="IPR052172">
    <property type="entry name" value="UxaA_altronate/galactarate_dh"/>
</dbReference>
<feature type="domain" description="SAF" evidence="2">
    <location>
        <begin position="10"/>
        <end position="81"/>
    </location>
</feature>
<evidence type="ECO:0000256" key="1">
    <source>
        <dbReference type="ARBA" id="ARBA00023239"/>
    </source>
</evidence>
<dbReference type="GO" id="GO:0019698">
    <property type="term" value="P:D-galacturonate catabolic process"/>
    <property type="evidence" value="ECO:0007669"/>
    <property type="project" value="TreeGrafter"/>
</dbReference>
<dbReference type="AlphaFoldDB" id="A0A0S1XFM3"/>
<reference evidence="3 4" key="1">
    <citation type="journal article" date="2016" name="Genome Announc.">
        <title>Complete genome sequence of the hyperthermophilic and piezophilic archaeon Thermococcus barophilus Ch5, capable of growth at the expense of hydrogenogenesis from carbon monoxide and formate.</title>
        <authorList>
            <person name="Oger P."/>
            <person name="Sokolova T.G."/>
            <person name="Kozhevnikova D.A."/>
            <person name="Taranov E.A."/>
            <person name="Vannier P."/>
            <person name="Lee H.S."/>
            <person name="Kwon K.K."/>
            <person name="Kang S.G."/>
            <person name="Lee J.H."/>
            <person name="Bonch-Osmolovskaya E.A."/>
            <person name="Lebedinsky A.V."/>
        </authorList>
    </citation>
    <scope>NUCLEOTIDE SEQUENCE [LARGE SCALE GENOMIC DNA]</scope>
    <source>
        <strain evidence="4">Ch5</strain>
    </source>
</reference>
<dbReference type="InterPro" id="IPR044144">
    <property type="entry name" value="SAF_UxaA/GarD"/>
</dbReference>
<dbReference type="EMBL" id="CP013050">
    <property type="protein sequence ID" value="ALM76555.1"/>
    <property type="molecule type" value="Genomic_DNA"/>
</dbReference>
<dbReference type="InterPro" id="IPR013974">
    <property type="entry name" value="SAF"/>
</dbReference>
<dbReference type="RefSeq" id="WP_013466294.1">
    <property type="nucleotide sequence ID" value="NZ_CP013050.1"/>
</dbReference>
<accession>A0A0S1XFM3</accession>
<gene>
    <name evidence="3" type="ORF">TBCH5v1_2667</name>
</gene>